<name>A0A9Q0RUB4_9DIPT</name>
<dbReference type="PANTHER" id="PTHR24404:SF114">
    <property type="entry name" value="KLUMPFUSS, ISOFORM B-RELATED"/>
    <property type="match status" value="1"/>
</dbReference>
<evidence type="ECO:0000256" key="5">
    <source>
        <dbReference type="ARBA" id="ARBA00022833"/>
    </source>
</evidence>
<keyword evidence="13" id="KW-1185">Reference proteome</keyword>
<dbReference type="SUPFAM" id="SSF57716">
    <property type="entry name" value="Glucocorticoid receptor-like (DNA-binding domain)"/>
    <property type="match status" value="1"/>
</dbReference>
<comment type="subcellular location">
    <subcellularLocation>
        <location evidence="1">Nucleus</location>
    </subcellularLocation>
</comment>
<evidence type="ECO:0000256" key="9">
    <source>
        <dbReference type="PROSITE-ProRule" id="PRU01263"/>
    </source>
</evidence>
<evidence type="ECO:0000256" key="2">
    <source>
        <dbReference type="ARBA" id="ARBA00022723"/>
    </source>
</evidence>
<evidence type="ECO:0000256" key="4">
    <source>
        <dbReference type="ARBA" id="ARBA00022771"/>
    </source>
</evidence>
<feature type="domain" description="C2H2-type" evidence="10">
    <location>
        <begin position="347"/>
        <end position="372"/>
    </location>
</feature>
<evidence type="ECO:0000256" key="7">
    <source>
        <dbReference type="ARBA" id="ARBA00023242"/>
    </source>
</evidence>
<keyword evidence="3" id="KW-0677">Repeat</keyword>
<evidence type="ECO:0000313" key="12">
    <source>
        <dbReference type="EMBL" id="KAJ6626583.1"/>
    </source>
</evidence>
<feature type="domain" description="C2H2-type" evidence="10">
    <location>
        <begin position="264"/>
        <end position="291"/>
    </location>
</feature>
<reference evidence="12" key="1">
    <citation type="submission" date="2022-07" db="EMBL/GenBank/DDBJ databases">
        <authorList>
            <person name="Trinca V."/>
            <person name="Uliana J.V.C."/>
            <person name="Torres T.T."/>
            <person name="Ward R.J."/>
            <person name="Monesi N."/>
        </authorList>
    </citation>
    <scope>NUCLEOTIDE SEQUENCE</scope>
    <source>
        <strain evidence="12">HSMRA1968</strain>
        <tissue evidence="12">Whole embryos</tissue>
    </source>
</reference>
<keyword evidence="7" id="KW-0539">Nucleus</keyword>
<dbReference type="PROSITE" id="PS00028">
    <property type="entry name" value="ZINC_FINGER_C2H2_1"/>
    <property type="match status" value="5"/>
</dbReference>
<feature type="binding site" evidence="9">
    <location>
        <position position="66"/>
    </location>
    <ligand>
        <name>Zn(2+)</name>
        <dbReference type="ChEBI" id="CHEBI:29105"/>
    </ligand>
</feature>
<dbReference type="GO" id="GO:0000978">
    <property type="term" value="F:RNA polymerase II cis-regulatory region sequence-specific DNA binding"/>
    <property type="evidence" value="ECO:0007669"/>
    <property type="project" value="TreeGrafter"/>
</dbReference>
<evidence type="ECO:0000259" key="10">
    <source>
        <dbReference type="PROSITE" id="PS50157"/>
    </source>
</evidence>
<keyword evidence="6" id="KW-0238">DNA-binding</keyword>
<evidence type="ECO:0000256" key="3">
    <source>
        <dbReference type="ARBA" id="ARBA00022737"/>
    </source>
</evidence>
<dbReference type="GO" id="GO:0008270">
    <property type="term" value="F:zinc ion binding"/>
    <property type="evidence" value="ECO:0007669"/>
    <property type="project" value="UniProtKB-UniRule"/>
</dbReference>
<dbReference type="PROSITE" id="PS50157">
    <property type="entry name" value="ZINC_FINGER_C2H2_2"/>
    <property type="match status" value="5"/>
</dbReference>
<gene>
    <name evidence="12" type="primary">ZG20</name>
    <name evidence="12" type="ORF">Bhyg_16942</name>
</gene>
<dbReference type="InterPro" id="IPR012934">
    <property type="entry name" value="Znf_AD"/>
</dbReference>
<dbReference type="PROSITE" id="PS51915">
    <property type="entry name" value="ZAD"/>
    <property type="match status" value="1"/>
</dbReference>
<dbReference type="Proteomes" id="UP001151699">
    <property type="component" value="Unassembled WGS sequence"/>
</dbReference>
<dbReference type="InterPro" id="IPR013087">
    <property type="entry name" value="Znf_C2H2_type"/>
</dbReference>
<sequence>MIQLTDFNKICRICLSKRGNQMVDLFKKHKITENRKEMFIFETVESFCSVKIRNGDGLPGSICYQCWDIVSQAQKLRILSLKSDRRLNRILNSDDSDDTAGAINQLEKDFKIEFIDTTTNVENEITEPSDTNCWVENMTMEGQSIKIEEANDEEDIKTNARDEYPCSELSESDLKTEQSDIVACDNEIKTVKKGRRNKFGVKKISCEICGKLVPSSDIEFHLNVHKGLRPYKCQLNECEKYFVSPALARSHFKKVHIYGITRPCKCDVCGAGFIQKSSLDLHRSYHFDPEIPCTICGKLFRNTRALKKHSLVHSGERNFPCSECKKSFQTRFTLRIHMRTHTQEKPFICAECPKTFAYKCLLKAHITKYHVK</sequence>
<protein>
    <submittedName>
        <fullName evidence="12">Gastrula zinc finger protein xFG20-1</fullName>
    </submittedName>
</protein>
<dbReference type="GO" id="GO:0003700">
    <property type="term" value="F:DNA-binding transcription factor activity"/>
    <property type="evidence" value="ECO:0007669"/>
    <property type="project" value="TreeGrafter"/>
</dbReference>
<feature type="domain" description="C2H2-type" evidence="10">
    <location>
        <begin position="319"/>
        <end position="346"/>
    </location>
</feature>
<evidence type="ECO:0000256" key="1">
    <source>
        <dbReference type="ARBA" id="ARBA00004123"/>
    </source>
</evidence>
<feature type="binding site" evidence="9">
    <location>
        <position position="63"/>
    </location>
    <ligand>
        <name>Zn(2+)</name>
        <dbReference type="ChEBI" id="CHEBI:29105"/>
    </ligand>
</feature>
<comment type="caution">
    <text evidence="12">The sequence shown here is derived from an EMBL/GenBank/DDBJ whole genome shotgun (WGS) entry which is preliminary data.</text>
</comment>
<keyword evidence="4 8" id="KW-0863">Zinc-finger</keyword>
<dbReference type="Gene3D" id="3.30.160.60">
    <property type="entry name" value="Classic Zinc Finger"/>
    <property type="match status" value="5"/>
</dbReference>
<evidence type="ECO:0000256" key="6">
    <source>
        <dbReference type="ARBA" id="ARBA00023125"/>
    </source>
</evidence>
<dbReference type="PANTHER" id="PTHR24404">
    <property type="entry name" value="ZINC FINGER PROTEIN"/>
    <property type="match status" value="1"/>
</dbReference>
<accession>A0A9Q0RUB4</accession>
<dbReference type="AlphaFoldDB" id="A0A9Q0RUB4"/>
<evidence type="ECO:0000313" key="13">
    <source>
        <dbReference type="Proteomes" id="UP001151699"/>
    </source>
</evidence>
<dbReference type="Gene3D" id="3.40.1800.20">
    <property type="match status" value="1"/>
</dbReference>
<keyword evidence="2 9" id="KW-0479">Metal-binding</keyword>
<keyword evidence="5 9" id="KW-0862">Zinc</keyword>
<dbReference type="GO" id="GO:0005634">
    <property type="term" value="C:nucleus"/>
    <property type="evidence" value="ECO:0007669"/>
    <property type="project" value="UniProtKB-SubCell"/>
</dbReference>
<dbReference type="GO" id="GO:0006357">
    <property type="term" value="P:regulation of transcription by RNA polymerase II"/>
    <property type="evidence" value="ECO:0007669"/>
    <property type="project" value="TreeGrafter"/>
</dbReference>
<dbReference type="EMBL" id="WJQU01003240">
    <property type="protein sequence ID" value="KAJ6626583.1"/>
    <property type="molecule type" value="Genomic_DNA"/>
</dbReference>
<feature type="binding site" evidence="9">
    <location>
        <position position="11"/>
    </location>
    <ligand>
        <name>Zn(2+)</name>
        <dbReference type="ChEBI" id="CHEBI:29105"/>
    </ligand>
</feature>
<feature type="domain" description="C2H2-type" evidence="10">
    <location>
        <begin position="231"/>
        <end position="256"/>
    </location>
</feature>
<dbReference type="SUPFAM" id="SSF57667">
    <property type="entry name" value="beta-beta-alpha zinc fingers"/>
    <property type="match status" value="3"/>
</dbReference>
<dbReference type="SMART" id="SM00355">
    <property type="entry name" value="ZnF_C2H2"/>
    <property type="match status" value="6"/>
</dbReference>
<dbReference type="GO" id="GO:0032502">
    <property type="term" value="P:developmental process"/>
    <property type="evidence" value="ECO:0007669"/>
    <property type="project" value="UniProtKB-ARBA"/>
</dbReference>
<proteinExistence type="predicted"/>
<dbReference type="Pfam" id="PF07776">
    <property type="entry name" value="zf-AD"/>
    <property type="match status" value="1"/>
</dbReference>
<feature type="domain" description="C2H2-type" evidence="10">
    <location>
        <begin position="291"/>
        <end position="318"/>
    </location>
</feature>
<organism evidence="12 13">
    <name type="scientific">Pseudolycoriella hygida</name>
    <dbReference type="NCBI Taxonomy" id="35572"/>
    <lineage>
        <taxon>Eukaryota</taxon>
        <taxon>Metazoa</taxon>
        <taxon>Ecdysozoa</taxon>
        <taxon>Arthropoda</taxon>
        <taxon>Hexapoda</taxon>
        <taxon>Insecta</taxon>
        <taxon>Pterygota</taxon>
        <taxon>Neoptera</taxon>
        <taxon>Endopterygota</taxon>
        <taxon>Diptera</taxon>
        <taxon>Nematocera</taxon>
        <taxon>Sciaroidea</taxon>
        <taxon>Sciaridae</taxon>
        <taxon>Pseudolycoriella</taxon>
    </lineage>
</organism>
<dbReference type="InterPro" id="IPR050589">
    <property type="entry name" value="Ikaros_C2H2-ZF"/>
</dbReference>
<dbReference type="SMART" id="SM00868">
    <property type="entry name" value="zf-AD"/>
    <property type="match status" value="1"/>
</dbReference>
<evidence type="ECO:0000256" key="8">
    <source>
        <dbReference type="PROSITE-ProRule" id="PRU00042"/>
    </source>
</evidence>
<feature type="binding site" evidence="9">
    <location>
        <position position="14"/>
    </location>
    <ligand>
        <name>Zn(2+)</name>
        <dbReference type="ChEBI" id="CHEBI:29105"/>
    </ligand>
</feature>
<dbReference type="OrthoDB" id="427030at2759"/>
<dbReference type="FunFam" id="3.30.160.60:FF:000202">
    <property type="entry name" value="Zinc finger protein 574"/>
    <property type="match status" value="1"/>
</dbReference>
<dbReference type="FunFam" id="3.30.160.60:FF:001049">
    <property type="entry name" value="zinc finger protein 319"/>
    <property type="match status" value="1"/>
</dbReference>
<dbReference type="Pfam" id="PF00096">
    <property type="entry name" value="zf-C2H2"/>
    <property type="match status" value="3"/>
</dbReference>
<dbReference type="InterPro" id="IPR036236">
    <property type="entry name" value="Znf_C2H2_sf"/>
</dbReference>
<feature type="domain" description="ZAD" evidence="11">
    <location>
        <begin position="9"/>
        <end position="90"/>
    </location>
</feature>
<evidence type="ECO:0000259" key="11">
    <source>
        <dbReference type="PROSITE" id="PS51915"/>
    </source>
</evidence>